<gene>
    <name evidence="2" type="ORF">FHS25_007333</name>
</gene>
<reference evidence="2 3" key="1">
    <citation type="submission" date="2020-08" db="EMBL/GenBank/DDBJ databases">
        <title>Genomic Encyclopedia of Type Strains, Phase III (KMG-III): the genomes of soil and plant-associated and newly described type strains.</title>
        <authorList>
            <person name="Whitman W."/>
        </authorList>
    </citation>
    <scope>NUCLEOTIDE SEQUENCE [LARGE SCALE GENOMIC DNA]</scope>
    <source>
        <strain evidence="2 3">CECT 8280</strain>
    </source>
</reference>
<evidence type="ECO:0000313" key="3">
    <source>
        <dbReference type="Proteomes" id="UP000542811"/>
    </source>
</evidence>
<evidence type="ECO:0008006" key="4">
    <source>
        <dbReference type="Google" id="ProtNLM"/>
    </source>
</evidence>
<proteinExistence type="predicted"/>
<sequence>MSDDLAAGIDRAAQRLAAELSELAAPQRAADDAVPRLAGSASDGSAGVGNLRA</sequence>
<accession>A0ABR6GKN5</accession>
<protein>
    <recommendedName>
        <fullName evidence="4">DUF3618 domain-containing protein</fullName>
    </recommendedName>
</protein>
<name>A0ABR6GKN5_9HYPH</name>
<feature type="region of interest" description="Disordered" evidence="1">
    <location>
        <begin position="24"/>
        <end position="53"/>
    </location>
</feature>
<dbReference type="EMBL" id="JACHXX010000029">
    <property type="protein sequence ID" value="MBB3166811.1"/>
    <property type="molecule type" value="Genomic_DNA"/>
</dbReference>
<dbReference type="Proteomes" id="UP000542811">
    <property type="component" value="Unassembled WGS sequence"/>
</dbReference>
<evidence type="ECO:0000313" key="2">
    <source>
        <dbReference type="EMBL" id="MBB3166811.1"/>
    </source>
</evidence>
<organism evidence="2 3">
    <name type="scientific">Rhizobium laguerreae</name>
    <dbReference type="NCBI Taxonomy" id="1076926"/>
    <lineage>
        <taxon>Bacteria</taxon>
        <taxon>Pseudomonadati</taxon>
        <taxon>Pseudomonadota</taxon>
        <taxon>Alphaproteobacteria</taxon>
        <taxon>Hyphomicrobiales</taxon>
        <taxon>Rhizobiaceae</taxon>
        <taxon>Rhizobium/Agrobacterium group</taxon>
        <taxon>Rhizobium</taxon>
    </lineage>
</organism>
<comment type="caution">
    <text evidence="2">The sequence shown here is derived from an EMBL/GenBank/DDBJ whole genome shotgun (WGS) entry which is preliminary data.</text>
</comment>
<evidence type="ECO:0000256" key="1">
    <source>
        <dbReference type="SAM" id="MobiDB-lite"/>
    </source>
</evidence>
<keyword evidence="3" id="KW-1185">Reference proteome</keyword>